<dbReference type="Gene3D" id="3.40.50.620">
    <property type="entry name" value="HUPs"/>
    <property type="match status" value="1"/>
</dbReference>
<evidence type="ECO:0000256" key="2">
    <source>
        <dbReference type="ARBA" id="ARBA00005019"/>
    </source>
</evidence>
<keyword evidence="8 11" id="KW-0067">ATP-binding</keyword>
<evidence type="ECO:0000313" key="14">
    <source>
        <dbReference type="Proteomes" id="UP001595555"/>
    </source>
</evidence>
<evidence type="ECO:0000256" key="8">
    <source>
        <dbReference type="ARBA" id="ARBA00022840"/>
    </source>
</evidence>
<dbReference type="EC" id="2.7.7.18" evidence="11"/>
<dbReference type="RefSeq" id="WP_378119060.1">
    <property type="nucleotide sequence ID" value="NZ_JBHRTF010000004.1"/>
</dbReference>
<keyword evidence="14" id="KW-1185">Reference proteome</keyword>
<evidence type="ECO:0000256" key="7">
    <source>
        <dbReference type="ARBA" id="ARBA00022741"/>
    </source>
</evidence>
<keyword evidence="4 11" id="KW-0662">Pyridine nucleotide biosynthesis</keyword>
<feature type="domain" description="Cytidyltransferase-like" evidence="12">
    <location>
        <begin position="7"/>
        <end position="184"/>
    </location>
</feature>
<gene>
    <name evidence="11 13" type="primary">nadD</name>
    <name evidence="13" type="ORF">ACFODX_11100</name>
</gene>
<dbReference type="Proteomes" id="UP001595555">
    <property type="component" value="Unassembled WGS sequence"/>
</dbReference>
<comment type="catalytic activity">
    <reaction evidence="10 11">
        <text>nicotinate beta-D-ribonucleotide + ATP + H(+) = deamido-NAD(+) + diphosphate</text>
        <dbReference type="Rhea" id="RHEA:22860"/>
        <dbReference type="ChEBI" id="CHEBI:15378"/>
        <dbReference type="ChEBI" id="CHEBI:30616"/>
        <dbReference type="ChEBI" id="CHEBI:33019"/>
        <dbReference type="ChEBI" id="CHEBI:57502"/>
        <dbReference type="ChEBI" id="CHEBI:58437"/>
        <dbReference type="EC" id="2.7.7.18"/>
    </reaction>
</comment>
<proteinExistence type="inferred from homology"/>
<dbReference type="NCBIfam" id="NF000839">
    <property type="entry name" value="PRK00071.1-1"/>
    <property type="match status" value="1"/>
</dbReference>
<name>A0ABV7FH85_9GAMM</name>
<evidence type="ECO:0000256" key="3">
    <source>
        <dbReference type="ARBA" id="ARBA00009014"/>
    </source>
</evidence>
<accession>A0ABV7FH85</accession>
<dbReference type="NCBIfam" id="TIGR00125">
    <property type="entry name" value="cyt_tran_rel"/>
    <property type="match status" value="1"/>
</dbReference>
<evidence type="ECO:0000256" key="6">
    <source>
        <dbReference type="ARBA" id="ARBA00022695"/>
    </source>
</evidence>
<dbReference type="InterPro" id="IPR014729">
    <property type="entry name" value="Rossmann-like_a/b/a_fold"/>
</dbReference>
<dbReference type="NCBIfam" id="NF000840">
    <property type="entry name" value="PRK00071.1-3"/>
    <property type="match status" value="1"/>
</dbReference>
<organism evidence="13 14">
    <name type="scientific">Cellvibrio fontiphilus</name>
    <dbReference type="NCBI Taxonomy" id="1815559"/>
    <lineage>
        <taxon>Bacteria</taxon>
        <taxon>Pseudomonadati</taxon>
        <taxon>Pseudomonadota</taxon>
        <taxon>Gammaproteobacteria</taxon>
        <taxon>Cellvibrionales</taxon>
        <taxon>Cellvibrionaceae</taxon>
        <taxon>Cellvibrio</taxon>
    </lineage>
</organism>
<dbReference type="EMBL" id="JBHRTF010000004">
    <property type="protein sequence ID" value="MFC3116106.1"/>
    <property type="molecule type" value="Genomic_DNA"/>
</dbReference>
<dbReference type="Pfam" id="PF01467">
    <property type="entry name" value="CTP_transf_like"/>
    <property type="match status" value="1"/>
</dbReference>
<comment type="similarity">
    <text evidence="3 11">Belongs to the NadD family.</text>
</comment>
<evidence type="ECO:0000256" key="1">
    <source>
        <dbReference type="ARBA" id="ARBA00002324"/>
    </source>
</evidence>
<evidence type="ECO:0000256" key="10">
    <source>
        <dbReference type="ARBA" id="ARBA00048721"/>
    </source>
</evidence>
<dbReference type="InterPro" id="IPR005248">
    <property type="entry name" value="NadD/NMNAT"/>
</dbReference>
<comment type="pathway">
    <text evidence="2 11">Cofactor biosynthesis; NAD(+) biosynthesis; deamido-NAD(+) from nicotinate D-ribonucleotide: step 1/1.</text>
</comment>
<dbReference type="HAMAP" id="MF_00244">
    <property type="entry name" value="NaMN_adenylyltr"/>
    <property type="match status" value="1"/>
</dbReference>
<evidence type="ECO:0000256" key="5">
    <source>
        <dbReference type="ARBA" id="ARBA00022679"/>
    </source>
</evidence>
<sequence length="211" mass="23373">MRPSIGLFGGTFDPVHIGHLRLALELKQQLKLDQMHLLPCYLPPHRATPGASALQRVAMLELALQDCRELQLDTRELKRDTPSYTVDTLAELRVETGPDTSLVLCMGMDSFCKLDTWHNWQQLIRLAHLVVVERPGYELPQIGPVAELVRRHSAEPAMVRSAAAGALVVCAPRALAISATDIRAQLQAGLSPQFLVPDAVLNYIHAQQLYC</sequence>
<reference evidence="14" key="1">
    <citation type="journal article" date="2019" name="Int. J. Syst. Evol. Microbiol.">
        <title>The Global Catalogue of Microorganisms (GCM) 10K type strain sequencing project: providing services to taxonomists for standard genome sequencing and annotation.</title>
        <authorList>
            <consortium name="The Broad Institute Genomics Platform"/>
            <consortium name="The Broad Institute Genome Sequencing Center for Infectious Disease"/>
            <person name="Wu L."/>
            <person name="Ma J."/>
        </authorList>
    </citation>
    <scope>NUCLEOTIDE SEQUENCE [LARGE SCALE GENOMIC DNA]</scope>
    <source>
        <strain evidence="14">KCTC 52237</strain>
    </source>
</reference>
<comment type="caution">
    <text evidence="13">The sequence shown here is derived from an EMBL/GenBank/DDBJ whole genome shotgun (WGS) entry which is preliminary data.</text>
</comment>
<keyword evidence="5 11" id="KW-0808">Transferase</keyword>
<dbReference type="NCBIfam" id="TIGR00482">
    <property type="entry name" value="nicotinate (nicotinamide) nucleotide adenylyltransferase"/>
    <property type="match status" value="1"/>
</dbReference>
<comment type="function">
    <text evidence="1 11">Catalyzes the reversible adenylation of nicotinate mononucleotide (NaMN) to nicotinic acid adenine dinucleotide (NaAD).</text>
</comment>
<dbReference type="SUPFAM" id="SSF52374">
    <property type="entry name" value="Nucleotidylyl transferase"/>
    <property type="match status" value="1"/>
</dbReference>
<evidence type="ECO:0000256" key="9">
    <source>
        <dbReference type="ARBA" id="ARBA00023027"/>
    </source>
</evidence>
<dbReference type="GO" id="GO:0004515">
    <property type="term" value="F:nicotinate-nucleotide adenylyltransferase activity"/>
    <property type="evidence" value="ECO:0007669"/>
    <property type="project" value="UniProtKB-EC"/>
</dbReference>
<keyword evidence="7 11" id="KW-0547">Nucleotide-binding</keyword>
<evidence type="ECO:0000256" key="11">
    <source>
        <dbReference type="HAMAP-Rule" id="MF_00244"/>
    </source>
</evidence>
<evidence type="ECO:0000259" key="12">
    <source>
        <dbReference type="Pfam" id="PF01467"/>
    </source>
</evidence>
<protein>
    <recommendedName>
        <fullName evidence="11">Probable nicotinate-nucleotide adenylyltransferase</fullName>
        <ecNumber evidence="11">2.7.7.18</ecNumber>
    </recommendedName>
    <alternativeName>
        <fullName evidence="11">Deamido-NAD(+) diphosphorylase</fullName>
    </alternativeName>
    <alternativeName>
        <fullName evidence="11">Deamido-NAD(+) pyrophosphorylase</fullName>
    </alternativeName>
    <alternativeName>
        <fullName evidence="11">Nicotinate mononucleotide adenylyltransferase</fullName>
        <shortName evidence="11">NaMN adenylyltransferase</shortName>
    </alternativeName>
</protein>
<evidence type="ECO:0000313" key="13">
    <source>
        <dbReference type="EMBL" id="MFC3116106.1"/>
    </source>
</evidence>
<dbReference type="CDD" id="cd02165">
    <property type="entry name" value="NMNAT"/>
    <property type="match status" value="1"/>
</dbReference>
<dbReference type="PANTHER" id="PTHR39321:SF3">
    <property type="entry name" value="PHOSPHOPANTETHEINE ADENYLYLTRANSFERASE"/>
    <property type="match status" value="1"/>
</dbReference>
<evidence type="ECO:0000256" key="4">
    <source>
        <dbReference type="ARBA" id="ARBA00022642"/>
    </source>
</evidence>
<keyword evidence="6 11" id="KW-0548">Nucleotidyltransferase</keyword>
<dbReference type="InterPro" id="IPR004821">
    <property type="entry name" value="Cyt_trans-like"/>
</dbReference>
<keyword evidence="9 11" id="KW-0520">NAD</keyword>
<dbReference type="PANTHER" id="PTHR39321">
    <property type="entry name" value="NICOTINATE-NUCLEOTIDE ADENYLYLTRANSFERASE-RELATED"/>
    <property type="match status" value="1"/>
</dbReference>